<dbReference type="InterPro" id="IPR026170">
    <property type="entry name" value="FAM173A/B"/>
</dbReference>
<dbReference type="Pfam" id="PF13489">
    <property type="entry name" value="Methyltransf_23"/>
    <property type="match status" value="1"/>
</dbReference>
<keyword evidence="5" id="KW-0812">Transmembrane</keyword>
<dbReference type="GO" id="GO:0032259">
    <property type="term" value="P:methylation"/>
    <property type="evidence" value="ECO:0007669"/>
    <property type="project" value="UniProtKB-KW"/>
</dbReference>
<dbReference type="Proteomes" id="UP000507470">
    <property type="component" value="Unassembled WGS sequence"/>
</dbReference>
<dbReference type="SUPFAM" id="SSF53335">
    <property type="entry name" value="S-adenosyl-L-methionine-dependent methyltransferases"/>
    <property type="match status" value="1"/>
</dbReference>
<keyword evidence="5" id="KW-1133">Transmembrane helix</keyword>
<evidence type="ECO:0000256" key="5">
    <source>
        <dbReference type="SAM" id="Phobius"/>
    </source>
</evidence>
<keyword evidence="5" id="KW-0472">Membrane</keyword>
<protein>
    <submittedName>
        <fullName evidence="6">Protein N-lysine methyltransferase FAM173B,Protein N-lysine methyltransferase FAM173A</fullName>
    </submittedName>
</protein>
<sequence>MTTDKLDEKCIYCKEMGLTEADLALGKPPAKLSSTGKVIVGVIGGLVAGVYVAALPFIVPAFRKVCLPFVPASESQVRNVLSALKGRKGTLLDIGSGDGRIVIEAAKVGFRGTGVELNPWLVLYSRWNARRHKVHKFTTFQTKDLWKTDVGSYNNISIFGVESMMDRLETKFEEETNNDVRIVACRFPLPNWEPIETIGEGIDTVWLYKKQ</sequence>
<dbReference type="PANTHER" id="PTHR13610:SF9">
    <property type="entry name" value="FI06469P"/>
    <property type="match status" value="1"/>
</dbReference>
<keyword evidence="4" id="KW-0949">S-adenosyl-L-methionine</keyword>
<evidence type="ECO:0000256" key="2">
    <source>
        <dbReference type="ARBA" id="ARBA00022603"/>
    </source>
</evidence>
<dbReference type="GO" id="GO:0005739">
    <property type="term" value="C:mitochondrion"/>
    <property type="evidence" value="ECO:0007669"/>
    <property type="project" value="TreeGrafter"/>
</dbReference>
<evidence type="ECO:0000256" key="4">
    <source>
        <dbReference type="ARBA" id="ARBA00022691"/>
    </source>
</evidence>
<evidence type="ECO:0000313" key="6">
    <source>
        <dbReference type="EMBL" id="CAC5364102.1"/>
    </source>
</evidence>
<dbReference type="AlphaFoldDB" id="A0A6J8A9K8"/>
<feature type="transmembrane region" description="Helical" evidence="5">
    <location>
        <begin position="38"/>
        <end position="59"/>
    </location>
</feature>
<keyword evidence="7" id="KW-1185">Reference proteome</keyword>
<dbReference type="GO" id="GO:0016279">
    <property type="term" value="F:protein-lysine N-methyltransferase activity"/>
    <property type="evidence" value="ECO:0007669"/>
    <property type="project" value="InterPro"/>
</dbReference>
<dbReference type="OrthoDB" id="66144at2759"/>
<dbReference type="PANTHER" id="PTHR13610">
    <property type="entry name" value="METHYLTRANSFERASE DOMAIN-CONTAINING PROTEIN"/>
    <property type="match status" value="1"/>
</dbReference>
<evidence type="ECO:0000256" key="1">
    <source>
        <dbReference type="ARBA" id="ARBA00010633"/>
    </source>
</evidence>
<gene>
    <name evidence="6" type="ORF">MCOR_5274</name>
</gene>
<reference evidence="6 7" key="1">
    <citation type="submission" date="2020-06" db="EMBL/GenBank/DDBJ databases">
        <authorList>
            <person name="Li R."/>
            <person name="Bekaert M."/>
        </authorList>
    </citation>
    <scope>NUCLEOTIDE SEQUENCE [LARGE SCALE GENOMIC DNA]</scope>
    <source>
        <strain evidence="7">wild</strain>
    </source>
</reference>
<dbReference type="Gene3D" id="3.40.50.150">
    <property type="entry name" value="Vaccinia Virus protein VP39"/>
    <property type="match status" value="1"/>
</dbReference>
<evidence type="ECO:0000256" key="3">
    <source>
        <dbReference type="ARBA" id="ARBA00022679"/>
    </source>
</evidence>
<comment type="similarity">
    <text evidence="1">Belongs to the ANT/ATPSC lysine N-methyltransferase family.</text>
</comment>
<evidence type="ECO:0000313" key="7">
    <source>
        <dbReference type="Proteomes" id="UP000507470"/>
    </source>
</evidence>
<dbReference type="InterPro" id="IPR029063">
    <property type="entry name" value="SAM-dependent_MTases_sf"/>
</dbReference>
<dbReference type="EMBL" id="CACVKT020000934">
    <property type="protein sequence ID" value="CAC5364102.1"/>
    <property type="molecule type" value="Genomic_DNA"/>
</dbReference>
<organism evidence="6 7">
    <name type="scientific">Mytilus coruscus</name>
    <name type="common">Sea mussel</name>
    <dbReference type="NCBI Taxonomy" id="42192"/>
    <lineage>
        <taxon>Eukaryota</taxon>
        <taxon>Metazoa</taxon>
        <taxon>Spiralia</taxon>
        <taxon>Lophotrochozoa</taxon>
        <taxon>Mollusca</taxon>
        <taxon>Bivalvia</taxon>
        <taxon>Autobranchia</taxon>
        <taxon>Pteriomorphia</taxon>
        <taxon>Mytilida</taxon>
        <taxon>Mytiloidea</taxon>
        <taxon>Mytilidae</taxon>
        <taxon>Mytilinae</taxon>
        <taxon>Mytilus</taxon>
    </lineage>
</organism>
<proteinExistence type="inferred from homology"/>
<name>A0A6J8A9K8_MYTCO</name>
<accession>A0A6J8A9K8</accession>
<dbReference type="GO" id="GO:1905706">
    <property type="term" value="P:regulation of mitochondrial ATP synthesis coupled proton transport"/>
    <property type="evidence" value="ECO:0007669"/>
    <property type="project" value="TreeGrafter"/>
</dbReference>
<keyword evidence="3 6" id="KW-0808">Transferase</keyword>
<keyword evidence="2 6" id="KW-0489">Methyltransferase</keyword>